<dbReference type="OrthoDB" id="9804774at2"/>
<evidence type="ECO:0000256" key="2">
    <source>
        <dbReference type="RuleBase" id="RU000363"/>
    </source>
</evidence>
<comment type="caution">
    <text evidence="3">The sequence shown here is derived from an EMBL/GenBank/DDBJ whole genome shotgun (WGS) entry which is preliminary data.</text>
</comment>
<accession>A0A4R1HQU2</accession>
<dbReference type="PRINTS" id="PR00080">
    <property type="entry name" value="SDRFAMILY"/>
</dbReference>
<dbReference type="PRINTS" id="PR00081">
    <property type="entry name" value="GDHRDH"/>
</dbReference>
<dbReference type="Pfam" id="PF00106">
    <property type="entry name" value="adh_short"/>
    <property type="match status" value="1"/>
</dbReference>
<keyword evidence="4" id="KW-1185">Reference proteome</keyword>
<dbReference type="PANTHER" id="PTHR42879">
    <property type="entry name" value="3-OXOACYL-(ACYL-CARRIER-PROTEIN) REDUCTASE"/>
    <property type="match status" value="1"/>
</dbReference>
<evidence type="ECO:0000256" key="1">
    <source>
        <dbReference type="ARBA" id="ARBA00006484"/>
    </source>
</evidence>
<gene>
    <name evidence="3" type="ORF">EV667_4175</name>
</gene>
<organism evidence="3 4">
    <name type="scientific">Ancylobacter aquaticus</name>
    <dbReference type="NCBI Taxonomy" id="100"/>
    <lineage>
        <taxon>Bacteria</taxon>
        <taxon>Pseudomonadati</taxon>
        <taxon>Pseudomonadota</taxon>
        <taxon>Alphaproteobacteria</taxon>
        <taxon>Hyphomicrobiales</taxon>
        <taxon>Xanthobacteraceae</taxon>
        <taxon>Ancylobacter</taxon>
    </lineage>
</organism>
<dbReference type="AlphaFoldDB" id="A0A4R1HQU2"/>
<name>A0A4R1HQU2_ANCAQ</name>
<evidence type="ECO:0000313" key="3">
    <source>
        <dbReference type="EMBL" id="TCK19722.1"/>
    </source>
</evidence>
<protein>
    <submittedName>
        <fullName evidence="3">3-oxoacyl-[acyl-carrier protein] reductase</fullName>
    </submittedName>
</protein>
<dbReference type="Proteomes" id="UP000295030">
    <property type="component" value="Unassembled WGS sequence"/>
</dbReference>
<dbReference type="InterPro" id="IPR050259">
    <property type="entry name" value="SDR"/>
</dbReference>
<reference evidence="3 4" key="1">
    <citation type="submission" date="2019-03" db="EMBL/GenBank/DDBJ databases">
        <title>Genomic Encyclopedia of Type Strains, Phase IV (KMG-IV): sequencing the most valuable type-strain genomes for metagenomic binning, comparative biology and taxonomic classification.</title>
        <authorList>
            <person name="Goeker M."/>
        </authorList>
    </citation>
    <scope>NUCLEOTIDE SEQUENCE [LARGE SCALE GENOMIC DNA]</scope>
    <source>
        <strain evidence="3 4">DSM 101</strain>
    </source>
</reference>
<dbReference type="EMBL" id="SMFY01000005">
    <property type="protein sequence ID" value="TCK19722.1"/>
    <property type="molecule type" value="Genomic_DNA"/>
</dbReference>
<dbReference type="InterPro" id="IPR002347">
    <property type="entry name" value="SDR_fam"/>
</dbReference>
<dbReference type="Gene3D" id="3.40.50.720">
    <property type="entry name" value="NAD(P)-binding Rossmann-like Domain"/>
    <property type="match status" value="1"/>
</dbReference>
<dbReference type="PANTHER" id="PTHR42879:SF2">
    <property type="entry name" value="3-OXOACYL-[ACYL-CARRIER-PROTEIN] REDUCTASE FABG"/>
    <property type="match status" value="1"/>
</dbReference>
<dbReference type="InterPro" id="IPR036291">
    <property type="entry name" value="NAD(P)-bd_dom_sf"/>
</dbReference>
<comment type="similarity">
    <text evidence="1 2">Belongs to the short-chain dehydrogenases/reductases (SDR) family.</text>
</comment>
<sequence length="254" mass="26259">MSSHQQKSLHGKVALVTGSARRIGRESALLLASEGAHVVVHAKTSRDEIEAVAHEIRAVGGSASTALADITDESQAQGLVDEIVAAHGRLDILVNNAAIRRETPFAEISLAAWREINSVIVEGAFLVTRAAIPHMVRHGFGRIVTIGGVSAHSGVFHRVHVATAKAALAGFTKALAVEFGEHGITANLVVPGRIGGNRSATSGAGGAFPGGGHLLVGHEGEPRNVAEFVRILALPAGSFTSGQTIHVNGGMYLP</sequence>
<dbReference type="RefSeq" id="WP_131837219.1">
    <property type="nucleotide sequence ID" value="NZ_SMFY01000005.1"/>
</dbReference>
<dbReference type="SUPFAM" id="SSF51735">
    <property type="entry name" value="NAD(P)-binding Rossmann-fold domains"/>
    <property type="match status" value="1"/>
</dbReference>
<evidence type="ECO:0000313" key="4">
    <source>
        <dbReference type="Proteomes" id="UP000295030"/>
    </source>
</evidence>
<dbReference type="FunFam" id="3.40.50.720:FF:000084">
    <property type="entry name" value="Short-chain dehydrogenase reductase"/>
    <property type="match status" value="1"/>
</dbReference>
<proteinExistence type="inferred from homology"/>